<comment type="similarity">
    <text evidence="1">Belongs to the type I cytokine receptor family. Type 3 subfamily.</text>
</comment>
<proteinExistence type="inferred from homology"/>
<dbReference type="PROSITE" id="PS50853">
    <property type="entry name" value="FN3"/>
    <property type="match status" value="1"/>
</dbReference>
<dbReference type="Gene3D" id="2.60.40.10">
    <property type="entry name" value="Immunoglobulins"/>
    <property type="match status" value="2"/>
</dbReference>
<dbReference type="GeneTree" id="ENSGT00940000160050"/>
<feature type="signal peptide" evidence="2">
    <location>
        <begin position="1"/>
        <end position="17"/>
    </location>
</feature>
<dbReference type="InterPro" id="IPR053073">
    <property type="entry name" value="IL11/IL27_subunit_beta"/>
</dbReference>
<dbReference type="Proteomes" id="UP000694421">
    <property type="component" value="Unplaced"/>
</dbReference>
<dbReference type="Pfam" id="PF00041">
    <property type="entry name" value="fn3"/>
    <property type="match status" value="1"/>
</dbReference>
<dbReference type="GO" id="GO:0042098">
    <property type="term" value="P:T cell proliferation"/>
    <property type="evidence" value="ECO:0007669"/>
    <property type="project" value="Ensembl"/>
</dbReference>
<feature type="domain" description="Fibronectin type-III" evidence="3">
    <location>
        <begin position="129"/>
        <end position="227"/>
    </location>
</feature>
<protein>
    <submittedName>
        <fullName evidence="4">Epstein-Barr virus induced 3</fullName>
    </submittedName>
</protein>
<evidence type="ECO:0000313" key="5">
    <source>
        <dbReference type="Proteomes" id="UP000694421"/>
    </source>
</evidence>
<dbReference type="AlphaFoldDB" id="A0A8D0DR18"/>
<evidence type="ECO:0000259" key="3">
    <source>
        <dbReference type="PROSITE" id="PS50853"/>
    </source>
</evidence>
<evidence type="ECO:0000256" key="1">
    <source>
        <dbReference type="ARBA" id="ARBA00010890"/>
    </source>
</evidence>
<dbReference type="CDD" id="cd00063">
    <property type="entry name" value="FN3"/>
    <property type="match status" value="1"/>
</dbReference>
<dbReference type="InterPro" id="IPR003961">
    <property type="entry name" value="FN3_dom"/>
</dbReference>
<dbReference type="Pfam" id="PF24031">
    <property type="entry name" value="FN3_IL27B_N"/>
    <property type="match status" value="1"/>
</dbReference>
<dbReference type="PANTHER" id="PTHR48483">
    <property type="entry name" value="INTERLEUKIN-27 SUBUNIT BETA"/>
    <property type="match status" value="1"/>
</dbReference>
<dbReference type="Ensembl" id="ENSSMRT00000020744.1">
    <property type="protein sequence ID" value="ENSSMRP00000017715.1"/>
    <property type="gene ID" value="ENSSMRG00000013818.1"/>
</dbReference>
<dbReference type="OMA" id="CEVNPER"/>
<feature type="chain" id="PRO_5034632180" evidence="2">
    <location>
        <begin position="18"/>
        <end position="229"/>
    </location>
</feature>
<name>A0A8D0DR18_SALMN</name>
<organism evidence="4 5">
    <name type="scientific">Salvator merianae</name>
    <name type="common">Argentine black and white tegu</name>
    <name type="synonym">Tupinambis merianae</name>
    <dbReference type="NCBI Taxonomy" id="96440"/>
    <lineage>
        <taxon>Eukaryota</taxon>
        <taxon>Metazoa</taxon>
        <taxon>Chordata</taxon>
        <taxon>Craniata</taxon>
        <taxon>Vertebrata</taxon>
        <taxon>Euteleostomi</taxon>
        <taxon>Lepidosauria</taxon>
        <taxon>Squamata</taxon>
        <taxon>Bifurcata</taxon>
        <taxon>Unidentata</taxon>
        <taxon>Episquamata</taxon>
        <taxon>Laterata</taxon>
        <taxon>Teiioidea</taxon>
        <taxon>Teiidae</taxon>
        <taxon>Salvator</taxon>
    </lineage>
</organism>
<dbReference type="SMART" id="SM00060">
    <property type="entry name" value="FN3"/>
    <property type="match status" value="2"/>
</dbReference>
<keyword evidence="2" id="KW-0732">Signal</keyword>
<reference evidence="4" key="1">
    <citation type="submission" date="2025-08" db="UniProtKB">
        <authorList>
            <consortium name="Ensembl"/>
        </authorList>
    </citation>
    <scope>IDENTIFICATION</scope>
</reference>
<reference evidence="4" key="2">
    <citation type="submission" date="2025-09" db="UniProtKB">
        <authorList>
            <consortium name="Ensembl"/>
        </authorList>
    </citation>
    <scope>IDENTIFICATION</scope>
</reference>
<sequence length="229" mass="25430">MAWTLVLIVVLSSGAASHEGTTWLNETGAPPEKPVVWCRSATYPVINCSWKLEKETHLGTSFLSTYRVGAEGEAHECVQQSSGGNSCSITKIQMFSSDPYVLNVTAVNALGSATTLLFVFQDQILKPDSPEALKVSPIPGEPRKLLLEWRPPRSWLFLKYFPLKYLIRYSKEKGSAVHMAGPSEKTSFVLTGIRPRVRYRIQVAAKDFLDNGEYSDWSLAKFGTAWGPE</sequence>
<dbReference type="PANTHER" id="PTHR48483:SF2">
    <property type="entry name" value="INTERLEUKIN-27 SUBUNIT BETA"/>
    <property type="match status" value="1"/>
</dbReference>
<dbReference type="InterPro" id="IPR036116">
    <property type="entry name" value="FN3_sf"/>
</dbReference>
<keyword evidence="5" id="KW-1185">Reference proteome</keyword>
<dbReference type="InterPro" id="IPR013783">
    <property type="entry name" value="Ig-like_fold"/>
</dbReference>
<dbReference type="GO" id="GO:0045523">
    <property type="term" value="F:interleukin-27 receptor binding"/>
    <property type="evidence" value="ECO:0007669"/>
    <property type="project" value="Ensembl"/>
</dbReference>
<dbReference type="SUPFAM" id="SSF49265">
    <property type="entry name" value="Fibronectin type III"/>
    <property type="match status" value="2"/>
</dbReference>
<evidence type="ECO:0000256" key="2">
    <source>
        <dbReference type="SAM" id="SignalP"/>
    </source>
</evidence>
<dbReference type="InterPro" id="IPR056621">
    <property type="entry name" value="FN3_IL27B_N"/>
</dbReference>
<evidence type="ECO:0000313" key="4">
    <source>
        <dbReference type="Ensembl" id="ENSSMRP00000017715.1"/>
    </source>
</evidence>
<accession>A0A8D0DR18</accession>
<dbReference type="GO" id="GO:0004896">
    <property type="term" value="F:cytokine receptor activity"/>
    <property type="evidence" value="ECO:0007669"/>
    <property type="project" value="Ensembl"/>
</dbReference>